<name>A0A1H5RW22_9BACT</name>
<sequence length="274" mass="31692">MSVLSNNVIWNFLHPLAEVFADLYQNELKERNQKYQEDFKQKYLYLLSNGVRRGPFKGLKYPFLSSIYSAFYPKVLGYYEMELHPILDKLKSKKFNSILDIGCAEGYYAVGLAKMFPNSKIVAYDIDPLARQRTQEMASANQIRVGDRFELKEYCTANDLLGLDPTSRHLIFSDCEGFEGELFSVEVISHLSKSDFIIEVHDFEIPGLCDRLYAGFSATHLVELIKSIDDLYRYRYIEDPELLSLNLTDQIQLLAEKRPAQMEWLYCTSLPLGI</sequence>
<accession>A0A1H5RW22</accession>
<dbReference type="EMBL" id="FNVR01000001">
    <property type="protein sequence ID" value="SEF42314.1"/>
    <property type="molecule type" value="Genomic_DNA"/>
</dbReference>
<keyword evidence="4" id="KW-0808">Transferase</keyword>
<evidence type="ECO:0000313" key="5">
    <source>
        <dbReference type="Proteomes" id="UP000236736"/>
    </source>
</evidence>
<dbReference type="Pfam" id="PF05175">
    <property type="entry name" value="MTS"/>
    <property type="match status" value="1"/>
</dbReference>
<dbReference type="STRING" id="1120964.GCA_001313265_00187"/>
<reference evidence="5" key="1">
    <citation type="submission" date="2016-10" db="EMBL/GenBank/DDBJ databases">
        <authorList>
            <person name="Varghese N."/>
            <person name="Submissions S."/>
        </authorList>
    </citation>
    <scope>NUCLEOTIDE SEQUENCE [LARGE SCALE GENOMIC DNA]</scope>
    <source>
        <strain evidence="5">DSM 17298</strain>
    </source>
</reference>
<feature type="domain" description="Methyltransferase small" evidence="3">
    <location>
        <begin position="87"/>
        <end position="144"/>
    </location>
</feature>
<protein>
    <submittedName>
        <fullName evidence="4">Methyltransferase small domain-containing protein</fullName>
    </submittedName>
</protein>
<evidence type="ECO:0000313" key="4">
    <source>
        <dbReference type="EMBL" id="SEF42314.1"/>
    </source>
</evidence>
<keyword evidence="2" id="KW-0949">S-adenosyl-L-methionine</keyword>
<dbReference type="AlphaFoldDB" id="A0A1H5RW22"/>
<dbReference type="OrthoDB" id="108476at2"/>
<dbReference type="SUPFAM" id="SSF53335">
    <property type="entry name" value="S-adenosyl-L-methionine-dependent methyltransferases"/>
    <property type="match status" value="1"/>
</dbReference>
<organism evidence="4 5">
    <name type="scientific">Algoriphagus boritolerans DSM 17298 = JCM 18970</name>
    <dbReference type="NCBI Taxonomy" id="1120964"/>
    <lineage>
        <taxon>Bacteria</taxon>
        <taxon>Pseudomonadati</taxon>
        <taxon>Bacteroidota</taxon>
        <taxon>Cytophagia</taxon>
        <taxon>Cytophagales</taxon>
        <taxon>Cyclobacteriaceae</taxon>
        <taxon>Algoriphagus</taxon>
    </lineage>
</organism>
<dbReference type="GO" id="GO:0032259">
    <property type="term" value="P:methylation"/>
    <property type="evidence" value="ECO:0007669"/>
    <property type="project" value="UniProtKB-KW"/>
</dbReference>
<keyword evidence="1 4" id="KW-0489">Methyltransferase</keyword>
<keyword evidence="5" id="KW-1185">Reference proteome</keyword>
<dbReference type="GO" id="GO:0008168">
    <property type="term" value="F:methyltransferase activity"/>
    <property type="evidence" value="ECO:0007669"/>
    <property type="project" value="UniProtKB-KW"/>
</dbReference>
<proteinExistence type="predicted"/>
<dbReference type="CDD" id="cd02440">
    <property type="entry name" value="AdoMet_MTases"/>
    <property type="match status" value="1"/>
</dbReference>
<dbReference type="Gene3D" id="3.40.50.150">
    <property type="entry name" value="Vaccinia Virus protein VP39"/>
    <property type="match status" value="1"/>
</dbReference>
<evidence type="ECO:0000259" key="3">
    <source>
        <dbReference type="Pfam" id="PF05175"/>
    </source>
</evidence>
<dbReference type="RefSeq" id="WP_160111184.1">
    <property type="nucleotide sequence ID" value="NZ_FNVR01000001.1"/>
</dbReference>
<dbReference type="InterPro" id="IPR007848">
    <property type="entry name" value="Small_mtfrase_dom"/>
</dbReference>
<dbReference type="InterPro" id="IPR029063">
    <property type="entry name" value="SAM-dependent_MTases_sf"/>
</dbReference>
<evidence type="ECO:0000256" key="1">
    <source>
        <dbReference type="ARBA" id="ARBA00022603"/>
    </source>
</evidence>
<gene>
    <name evidence="4" type="ORF">SAMN03080598_00138</name>
</gene>
<dbReference type="Proteomes" id="UP000236736">
    <property type="component" value="Unassembled WGS sequence"/>
</dbReference>
<evidence type="ECO:0000256" key="2">
    <source>
        <dbReference type="ARBA" id="ARBA00022691"/>
    </source>
</evidence>